<evidence type="ECO:0000256" key="9">
    <source>
        <dbReference type="ARBA" id="ARBA00023242"/>
    </source>
</evidence>
<evidence type="ECO:0000256" key="1">
    <source>
        <dbReference type="ARBA" id="ARBA00004123"/>
    </source>
</evidence>
<evidence type="ECO:0000256" key="3">
    <source>
        <dbReference type="ARBA" id="ARBA00022737"/>
    </source>
</evidence>
<evidence type="ECO:0000313" key="16">
    <source>
        <dbReference type="RefSeq" id="XP_033161945.1"/>
    </source>
</evidence>
<dbReference type="GO" id="GO:0008270">
    <property type="term" value="F:zinc ion binding"/>
    <property type="evidence" value="ECO:0007669"/>
    <property type="project" value="UniProtKB-UniRule"/>
</dbReference>
<gene>
    <name evidence="16" type="primary">LOC117142217</name>
</gene>
<evidence type="ECO:0000256" key="8">
    <source>
        <dbReference type="ARBA" id="ARBA00023163"/>
    </source>
</evidence>
<evidence type="ECO:0000256" key="2">
    <source>
        <dbReference type="ARBA" id="ARBA00022723"/>
    </source>
</evidence>
<evidence type="ECO:0000259" key="13">
    <source>
        <dbReference type="PROSITE" id="PS50157"/>
    </source>
</evidence>
<dbReference type="FunFam" id="3.30.160.60:FF:002769">
    <property type="entry name" value="GM23757"/>
    <property type="match status" value="1"/>
</dbReference>
<keyword evidence="8" id="KW-0804">Transcription</keyword>
<protein>
    <submittedName>
        <fullName evidence="16">Transcription factor Ouib</fullName>
    </submittedName>
</protein>
<evidence type="ECO:0000259" key="14">
    <source>
        <dbReference type="PROSITE" id="PS51915"/>
    </source>
</evidence>
<keyword evidence="4 10" id="KW-0863">Zinc-finger</keyword>
<organism evidence="15 16">
    <name type="scientific">Drosophila mauritiana</name>
    <name type="common">Fruit fly</name>
    <dbReference type="NCBI Taxonomy" id="7226"/>
    <lineage>
        <taxon>Eukaryota</taxon>
        <taxon>Metazoa</taxon>
        <taxon>Ecdysozoa</taxon>
        <taxon>Arthropoda</taxon>
        <taxon>Hexapoda</taxon>
        <taxon>Insecta</taxon>
        <taxon>Pterygota</taxon>
        <taxon>Neoptera</taxon>
        <taxon>Endopterygota</taxon>
        <taxon>Diptera</taxon>
        <taxon>Brachycera</taxon>
        <taxon>Muscomorpha</taxon>
        <taxon>Ephydroidea</taxon>
        <taxon>Drosophilidae</taxon>
        <taxon>Drosophila</taxon>
        <taxon>Sophophora</taxon>
    </lineage>
</organism>
<evidence type="ECO:0000256" key="4">
    <source>
        <dbReference type="ARBA" id="ARBA00022771"/>
    </source>
</evidence>
<feature type="domain" description="C2H2-type" evidence="13">
    <location>
        <begin position="239"/>
        <end position="266"/>
    </location>
</feature>
<keyword evidence="9" id="KW-0539">Nucleus</keyword>
<dbReference type="SUPFAM" id="SSF57716">
    <property type="entry name" value="Glucocorticoid receptor-like (DNA-binding domain)"/>
    <property type="match status" value="1"/>
</dbReference>
<keyword evidence="2 11" id="KW-0479">Metal-binding</keyword>
<feature type="binding site" evidence="11">
    <location>
        <position position="55"/>
    </location>
    <ligand>
        <name>Zn(2+)</name>
        <dbReference type="ChEBI" id="CHEBI:29105"/>
    </ligand>
</feature>
<feature type="binding site" evidence="11">
    <location>
        <position position="52"/>
    </location>
    <ligand>
        <name>Zn(2+)</name>
        <dbReference type="ChEBI" id="CHEBI:29105"/>
    </ligand>
</feature>
<dbReference type="Pfam" id="PF00096">
    <property type="entry name" value="zf-C2H2"/>
    <property type="match status" value="3"/>
</dbReference>
<dbReference type="CTD" id="41038"/>
<sequence>MLINVCRVCGRSRLCPKAVALFKPGRQAILRRIQLITGIHLQQIPNAPDMVCFCCQIDLQSATIFRRQCILQQKKWVPLQHSDEVGASEEKKVEPNDPSTKKRTTQRRKGRTRMPLEIVDIVVANGNKASADAPVGGDEFDQPVEISNEPDATDSGVNLEEIDLPDEDGLESDHDLPNVQIHKCDTCGEIKNNKSSLVRHQFEHNGLRPYPCKECPKTFLSASDLKAHNLTHHTLEPPFACRYCDRRYFSVVGRKKHERVHTNERPFVCDHCGKAFTRTCILKAHMASHQVVRKYSCDVCDRSFSLKKHLATHFISNTHKRNAKAITSSSEYMSMLSFESDETWFQGTPLTSSVDEDLVQSQFDLLCQEV</sequence>
<dbReference type="GO" id="GO:0010468">
    <property type="term" value="P:regulation of gene expression"/>
    <property type="evidence" value="ECO:0007669"/>
    <property type="project" value="TreeGrafter"/>
</dbReference>
<dbReference type="SUPFAM" id="SSF57667">
    <property type="entry name" value="beta-beta-alpha zinc fingers"/>
    <property type="match status" value="3"/>
</dbReference>
<keyword evidence="3" id="KW-0677">Repeat</keyword>
<feature type="compositionally biased region" description="Basic residues" evidence="12">
    <location>
        <begin position="101"/>
        <end position="110"/>
    </location>
</feature>
<evidence type="ECO:0000256" key="7">
    <source>
        <dbReference type="ARBA" id="ARBA00023125"/>
    </source>
</evidence>
<dbReference type="PROSITE" id="PS00028">
    <property type="entry name" value="ZINC_FINGER_C2H2_1"/>
    <property type="match status" value="4"/>
</dbReference>
<feature type="domain" description="C2H2-type" evidence="13">
    <location>
        <begin position="182"/>
        <end position="209"/>
    </location>
</feature>
<dbReference type="GO" id="GO:0003677">
    <property type="term" value="F:DNA binding"/>
    <property type="evidence" value="ECO:0007669"/>
    <property type="project" value="UniProtKB-KW"/>
</dbReference>
<keyword evidence="6" id="KW-0805">Transcription regulation</keyword>
<dbReference type="PROSITE" id="PS50157">
    <property type="entry name" value="ZINC_FINGER_C2H2_2"/>
    <property type="match status" value="5"/>
</dbReference>
<evidence type="ECO:0000256" key="5">
    <source>
        <dbReference type="ARBA" id="ARBA00022833"/>
    </source>
</evidence>
<feature type="domain" description="ZAD" evidence="14">
    <location>
        <begin position="4"/>
        <end position="79"/>
    </location>
</feature>
<dbReference type="Proteomes" id="UP000515162">
    <property type="component" value="Chromosome 3R"/>
</dbReference>
<dbReference type="PANTHER" id="PTHR16515:SF49">
    <property type="entry name" value="GASTRULA ZINC FINGER PROTEIN XLCGF49.1-LIKE-RELATED"/>
    <property type="match status" value="1"/>
</dbReference>
<dbReference type="InterPro" id="IPR012934">
    <property type="entry name" value="Znf_AD"/>
</dbReference>
<evidence type="ECO:0000256" key="12">
    <source>
        <dbReference type="SAM" id="MobiDB-lite"/>
    </source>
</evidence>
<dbReference type="InterPro" id="IPR036236">
    <property type="entry name" value="Znf_C2H2_sf"/>
</dbReference>
<feature type="domain" description="C2H2-type" evidence="13">
    <location>
        <begin position="295"/>
        <end position="324"/>
    </location>
</feature>
<keyword evidence="15" id="KW-1185">Reference proteome</keyword>
<proteinExistence type="predicted"/>
<evidence type="ECO:0000313" key="15">
    <source>
        <dbReference type="Proteomes" id="UP000515162"/>
    </source>
</evidence>
<dbReference type="SMART" id="SM00355">
    <property type="entry name" value="ZnF_C2H2"/>
    <property type="match status" value="5"/>
</dbReference>
<comment type="subcellular location">
    <subcellularLocation>
        <location evidence="1">Nucleus</location>
    </subcellularLocation>
</comment>
<dbReference type="InterPro" id="IPR013087">
    <property type="entry name" value="Znf_C2H2_type"/>
</dbReference>
<feature type="compositionally biased region" description="Basic and acidic residues" evidence="12">
    <location>
        <begin position="86"/>
        <end position="95"/>
    </location>
</feature>
<feature type="binding site" evidence="11">
    <location>
        <position position="6"/>
    </location>
    <ligand>
        <name>Zn(2+)</name>
        <dbReference type="ChEBI" id="CHEBI:29105"/>
    </ligand>
</feature>
<dbReference type="SMART" id="SM00868">
    <property type="entry name" value="zf-AD"/>
    <property type="match status" value="1"/>
</dbReference>
<feature type="binding site" evidence="11">
    <location>
        <position position="9"/>
    </location>
    <ligand>
        <name>Zn(2+)</name>
        <dbReference type="ChEBI" id="CHEBI:29105"/>
    </ligand>
</feature>
<dbReference type="PROSITE" id="PS51915">
    <property type="entry name" value="ZAD"/>
    <property type="match status" value="1"/>
</dbReference>
<dbReference type="GO" id="GO:0005634">
    <property type="term" value="C:nucleus"/>
    <property type="evidence" value="ECO:0007669"/>
    <property type="project" value="UniProtKB-SubCell"/>
</dbReference>
<evidence type="ECO:0000256" key="10">
    <source>
        <dbReference type="PROSITE-ProRule" id="PRU00042"/>
    </source>
</evidence>
<dbReference type="InterPro" id="IPR050331">
    <property type="entry name" value="Zinc_finger"/>
</dbReference>
<accession>A0A6P8JZW0</accession>
<evidence type="ECO:0000256" key="11">
    <source>
        <dbReference type="PROSITE-ProRule" id="PRU01263"/>
    </source>
</evidence>
<feature type="region of interest" description="Disordered" evidence="12">
    <location>
        <begin position="86"/>
        <end position="110"/>
    </location>
</feature>
<evidence type="ECO:0000256" key="6">
    <source>
        <dbReference type="ARBA" id="ARBA00023015"/>
    </source>
</evidence>
<dbReference type="AlphaFoldDB" id="A0A6P8JZW0"/>
<keyword evidence="5 11" id="KW-0862">Zinc</keyword>
<keyword evidence="7" id="KW-0238">DNA-binding</keyword>
<reference evidence="16" key="1">
    <citation type="submission" date="2025-08" db="UniProtKB">
        <authorList>
            <consortium name="RefSeq"/>
        </authorList>
    </citation>
    <scope>IDENTIFICATION</scope>
    <source>
        <strain evidence="16">Mau12</strain>
        <tissue evidence="16">Whole Body</tissue>
    </source>
</reference>
<dbReference type="PANTHER" id="PTHR16515">
    <property type="entry name" value="PR DOMAIN ZINC FINGER PROTEIN"/>
    <property type="match status" value="1"/>
</dbReference>
<dbReference type="RefSeq" id="XP_033161945.1">
    <property type="nucleotide sequence ID" value="XM_033306054.1"/>
</dbReference>
<dbReference type="Pfam" id="PF07776">
    <property type="entry name" value="zf-AD"/>
    <property type="match status" value="1"/>
</dbReference>
<dbReference type="GeneID" id="117142217"/>
<feature type="domain" description="C2H2-type" evidence="13">
    <location>
        <begin position="267"/>
        <end position="294"/>
    </location>
</feature>
<dbReference type="Gene3D" id="3.30.160.60">
    <property type="entry name" value="Classic Zinc Finger"/>
    <property type="match status" value="5"/>
</dbReference>
<dbReference type="FunFam" id="3.30.160.60:FF:003120">
    <property type="entry name" value="GM04789p"/>
    <property type="match status" value="1"/>
</dbReference>
<feature type="domain" description="C2H2-type" evidence="13">
    <location>
        <begin position="210"/>
        <end position="238"/>
    </location>
</feature>
<name>A0A6P8JZW0_DROMA</name>
<dbReference type="FunFam" id="3.30.160.60:FF:000446">
    <property type="entry name" value="Zinc finger protein"/>
    <property type="match status" value="1"/>
</dbReference>